<dbReference type="EMBL" id="JADNRY010000070">
    <property type="protein sequence ID" value="KAF9067643.1"/>
    <property type="molecule type" value="Genomic_DNA"/>
</dbReference>
<evidence type="ECO:0000313" key="5">
    <source>
        <dbReference type="Proteomes" id="UP000772434"/>
    </source>
</evidence>
<evidence type="ECO:0008006" key="6">
    <source>
        <dbReference type="Google" id="ProtNLM"/>
    </source>
</evidence>
<keyword evidence="1" id="KW-0812">Transmembrane</keyword>
<dbReference type="Pfam" id="PF16335">
    <property type="entry name" value="GtaA_6_Hairpin"/>
    <property type="match status" value="1"/>
</dbReference>
<protein>
    <recommendedName>
        <fullName evidence="6">DUF1793-domain-containing protein</fullName>
    </recommendedName>
</protein>
<comment type="caution">
    <text evidence="4">The sequence shown here is derived from an EMBL/GenBank/DDBJ whole genome shotgun (WGS) entry which is preliminary data.</text>
</comment>
<dbReference type="Pfam" id="PF17168">
    <property type="entry name" value="DUF5127"/>
    <property type="match status" value="1"/>
</dbReference>
<reference evidence="4" key="1">
    <citation type="submission" date="2020-11" db="EMBL/GenBank/DDBJ databases">
        <authorList>
            <consortium name="DOE Joint Genome Institute"/>
            <person name="Ahrendt S."/>
            <person name="Riley R."/>
            <person name="Andreopoulos W."/>
            <person name="Labutti K."/>
            <person name="Pangilinan J."/>
            <person name="Ruiz-Duenas F.J."/>
            <person name="Barrasa J.M."/>
            <person name="Sanchez-Garcia M."/>
            <person name="Camarero S."/>
            <person name="Miyauchi S."/>
            <person name="Serrano A."/>
            <person name="Linde D."/>
            <person name="Babiker R."/>
            <person name="Drula E."/>
            <person name="Ayuso-Fernandez I."/>
            <person name="Pacheco R."/>
            <person name="Padilla G."/>
            <person name="Ferreira P."/>
            <person name="Barriuso J."/>
            <person name="Kellner H."/>
            <person name="Castanera R."/>
            <person name="Alfaro M."/>
            <person name="Ramirez L."/>
            <person name="Pisabarro A.G."/>
            <person name="Kuo A."/>
            <person name="Tritt A."/>
            <person name="Lipzen A."/>
            <person name="He G."/>
            <person name="Yan M."/>
            <person name="Ng V."/>
            <person name="Cullen D."/>
            <person name="Martin F."/>
            <person name="Rosso M.-N."/>
            <person name="Henrissat B."/>
            <person name="Hibbett D."/>
            <person name="Martinez A.T."/>
            <person name="Grigoriev I.V."/>
        </authorList>
    </citation>
    <scope>NUCLEOTIDE SEQUENCE</scope>
    <source>
        <strain evidence="4">AH 40177</strain>
    </source>
</reference>
<evidence type="ECO:0000256" key="1">
    <source>
        <dbReference type="SAM" id="Phobius"/>
    </source>
</evidence>
<dbReference type="AlphaFoldDB" id="A0A9P5PPJ8"/>
<keyword evidence="5" id="KW-1185">Reference proteome</keyword>
<evidence type="ECO:0000259" key="3">
    <source>
        <dbReference type="Pfam" id="PF17168"/>
    </source>
</evidence>
<keyword evidence="1" id="KW-1133">Transmembrane helix</keyword>
<sequence>MTLNLRYFEENSSHDEIDISCMQTAMNSLWNVKLSLCLMFFLFSPIVFAWTATPFNPPSYPLAVRTPYLSAWLPSGGSGKALNDVWPQFWTGATVGWAGFANVDEVAYNFLGNPVVSGTNFTKATQISAEFTSTQSIFVFTAGPVELTVTFLSPIEAIDLVKQSLPFSYLSVAAASTDGLPHTVAVYTDISGEWLTSNDTSVIEWNSTTTGSVLTHQSQLKSQTEYVESADRIQQGSIYYSTENFEGATYQTGQDVVVRAQFIDNGVLANTLDTNFRTVSDDWPVFAFAASLGMVTSEPQSAVFSVGHVRDPVVHYIQSGDALEDRSYYFWSNYSTVAAAISDFLSDYPMALARAETLDQSLQIAAASISSAYADIVALSMRQTFGATELTISGSPGAWNTSDVLMFLKEISSDGNVNTVDVIMPAWPAFMLMNPELGKYLILPLLQYQETGQYPNVYAAHDLGSTYPIANGHNLGNDEPMPIEESGNMINMALDYTQRTGDTSLVTTYSGLFTQWADYLVANTLFPADQLSTTDFAGPLPNQTNLAIKGIIGIQAMSVISETYLNDTVASNSYRSTAASYLSTWQEHGISSDGSHLILEYGNDSTDVLGYNLAMDKLLGLNFIPPSVNSLQSAWYANNIEKYGFPIDSRTTYTSADWMIWTAMTTSAAVQTSFIDAIHSWLSSGLTSTPFGDRFEDDTGINSSNENRPVVGGNLALLLSNKTV</sequence>
<dbReference type="InterPro" id="IPR033433">
    <property type="entry name" value="GtaA_N"/>
</dbReference>
<evidence type="ECO:0000313" key="4">
    <source>
        <dbReference type="EMBL" id="KAF9067643.1"/>
    </source>
</evidence>
<keyword evidence="1" id="KW-0472">Membrane</keyword>
<dbReference type="PANTHER" id="PTHR31987:SF1">
    <property type="entry name" value="GLUTAMINASE A"/>
    <property type="match status" value="1"/>
</dbReference>
<feature type="domain" description="Glutaminase A central" evidence="2">
    <location>
        <begin position="370"/>
        <end position="718"/>
    </location>
</feature>
<dbReference type="InterPro" id="IPR032514">
    <property type="entry name" value="GtaA_central"/>
</dbReference>
<dbReference type="InterPro" id="IPR008928">
    <property type="entry name" value="6-hairpin_glycosidase_sf"/>
</dbReference>
<proteinExistence type="predicted"/>
<evidence type="ECO:0000259" key="2">
    <source>
        <dbReference type="Pfam" id="PF16335"/>
    </source>
</evidence>
<feature type="domain" description="Glutaminase A N-terminal" evidence="3">
    <location>
        <begin position="134"/>
        <end position="363"/>
    </location>
</feature>
<dbReference type="SUPFAM" id="SSF48208">
    <property type="entry name" value="Six-hairpin glycosidases"/>
    <property type="match status" value="1"/>
</dbReference>
<accession>A0A9P5PPJ8</accession>
<gene>
    <name evidence="4" type="ORF">BDP27DRAFT_1448939</name>
</gene>
<name>A0A9P5PPJ8_9AGAR</name>
<dbReference type="PANTHER" id="PTHR31987">
    <property type="entry name" value="GLUTAMINASE A-RELATED"/>
    <property type="match status" value="1"/>
</dbReference>
<dbReference type="GO" id="GO:0005975">
    <property type="term" value="P:carbohydrate metabolic process"/>
    <property type="evidence" value="ECO:0007669"/>
    <property type="project" value="InterPro"/>
</dbReference>
<dbReference type="Proteomes" id="UP000772434">
    <property type="component" value="Unassembled WGS sequence"/>
</dbReference>
<dbReference type="OrthoDB" id="3918848at2759"/>
<organism evidence="4 5">
    <name type="scientific">Rhodocollybia butyracea</name>
    <dbReference type="NCBI Taxonomy" id="206335"/>
    <lineage>
        <taxon>Eukaryota</taxon>
        <taxon>Fungi</taxon>
        <taxon>Dikarya</taxon>
        <taxon>Basidiomycota</taxon>
        <taxon>Agaricomycotina</taxon>
        <taxon>Agaricomycetes</taxon>
        <taxon>Agaricomycetidae</taxon>
        <taxon>Agaricales</taxon>
        <taxon>Marasmiineae</taxon>
        <taxon>Omphalotaceae</taxon>
        <taxon>Rhodocollybia</taxon>
    </lineage>
</organism>
<dbReference type="InterPro" id="IPR052743">
    <property type="entry name" value="Glutaminase_GtaA"/>
</dbReference>
<feature type="transmembrane region" description="Helical" evidence="1">
    <location>
        <begin position="32"/>
        <end position="52"/>
    </location>
</feature>